<evidence type="ECO:0000313" key="1">
    <source>
        <dbReference type="EMBL" id="CAB4143111.1"/>
    </source>
</evidence>
<organism evidence="1">
    <name type="scientific">uncultured Caudovirales phage</name>
    <dbReference type="NCBI Taxonomy" id="2100421"/>
    <lineage>
        <taxon>Viruses</taxon>
        <taxon>Duplodnaviria</taxon>
        <taxon>Heunggongvirae</taxon>
        <taxon>Uroviricota</taxon>
        <taxon>Caudoviricetes</taxon>
        <taxon>Peduoviridae</taxon>
        <taxon>Maltschvirus</taxon>
        <taxon>Maltschvirus maltsch</taxon>
    </lineage>
</organism>
<name>A0A6J5MAF2_9CAUD</name>
<dbReference type="EMBL" id="LR796415">
    <property type="protein sequence ID" value="CAB4143111.1"/>
    <property type="molecule type" value="Genomic_DNA"/>
</dbReference>
<gene>
    <name evidence="1" type="ORF">UFOVP434_79</name>
</gene>
<proteinExistence type="predicted"/>
<accession>A0A6J5MAF2</accession>
<reference evidence="1" key="1">
    <citation type="submission" date="2020-04" db="EMBL/GenBank/DDBJ databases">
        <authorList>
            <person name="Chiriac C."/>
            <person name="Salcher M."/>
            <person name="Ghai R."/>
            <person name="Kavagutti S V."/>
        </authorList>
    </citation>
    <scope>NUCLEOTIDE SEQUENCE</scope>
</reference>
<sequence length="57" mass="7147">MKEWSDVMAFFAVKRTFRQDYFDSPVGNVFFGTDKEERRIYEDLHNLRKRKRYFVIY</sequence>
<protein>
    <submittedName>
        <fullName evidence="1">Uncharacterized protein</fullName>
    </submittedName>
</protein>